<dbReference type="PANTHER" id="PTHR44329">
    <property type="entry name" value="SERINE/THREONINE-PROTEIN KINASE TNNI3K-RELATED"/>
    <property type="match status" value="1"/>
</dbReference>
<keyword evidence="4" id="KW-1185">Reference proteome</keyword>
<sequence>MDEIKLSDDVLEQIKDFKYWRLTEEQESLIDKLIKDEELKEHYKKHGLCKNCDHLNINFELCNYCSFKPNFKNWTSGNHDVDEFIRKAQLNAKNNHQVIEWIEYDNFKDVEYLAKGRFGTTFKAVWKDGFILYWDNDNNQLVREGETKVALKFLHNSQDITTDFLKEVKSNILACEISNGFVVRCFGITKDPKTNNFIMVMELKNGNLRQHLNNNFISLSWDRKLQNLLGTISGLKDIHNEGLIHHDFDCRNILSDFNDLTFITGFGLCQQANVKSSQNSDKKIYGVLPYVAPEVLRGKEYTQASDIYGFGIIAHEICIGFPPYHDIAHDEFLAIKICKGLRPKSNYKIPQLIFDVINQCWDADPLKRPDADELFRLISKLSYHAVDKDSVIYKQIKEADEINNKSSFSTVQSSSSSTSILSYMTHPQAVYTSKLLDFKNLPEPKNADNDDLEYSGNFNSK</sequence>
<dbReference type="Proteomes" id="UP000022910">
    <property type="component" value="Unassembled WGS sequence"/>
</dbReference>
<dbReference type="AlphaFoldDB" id="A0A015K2E1"/>
<dbReference type="InterPro" id="IPR011009">
    <property type="entry name" value="Kinase-like_dom_sf"/>
</dbReference>
<dbReference type="Pfam" id="PF07714">
    <property type="entry name" value="PK_Tyr_Ser-Thr"/>
    <property type="match status" value="1"/>
</dbReference>
<evidence type="ECO:0000313" key="4">
    <source>
        <dbReference type="Proteomes" id="UP000022910"/>
    </source>
</evidence>
<proteinExistence type="predicted"/>
<reference evidence="3 4" key="1">
    <citation type="submission" date="2014-02" db="EMBL/GenBank/DDBJ databases">
        <title>Single nucleus genome sequencing reveals high similarity among nuclei of an endomycorrhizal fungus.</title>
        <authorList>
            <person name="Lin K."/>
            <person name="Geurts R."/>
            <person name="Zhang Z."/>
            <person name="Limpens E."/>
            <person name="Saunders D.G."/>
            <person name="Mu D."/>
            <person name="Pang E."/>
            <person name="Cao H."/>
            <person name="Cha H."/>
            <person name="Lin T."/>
            <person name="Zhou Q."/>
            <person name="Shang Y."/>
            <person name="Li Y."/>
            <person name="Ivanov S."/>
            <person name="Sharma T."/>
            <person name="Velzen R.V."/>
            <person name="Ruijter N.D."/>
            <person name="Aanen D.K."/>
            <person name="Win J."/>
            <person name="Kamoun S."/>
            <person name="Bisseling T."/>
            <person name="Huang S."/>
        </authorList>
    </citation>
    <scope>NUCLEOTIDE SEQUENCE [LARGE SCALE GENOMIC DNA]</scope>
    <source>
        <strain evidence="4">DAOM197198w</strain>
    </source>
</reference>
<accession>A0A015K2E1</accession>
<dbReference type="PROSITE" id="PS50011">
    <property type="entry name" value="PROTEIN_KINASE_DOM"/>
    <property type="match status" value="1"/>
</dbReference>
<dbReference type="SUPFAM" id="SSF56112">
    <property type="entry name" value="Protein kinase-like (PK-like)"/>
    <property type="match status" value="1"/>
</dbReference>
<dbReference type="HOGENOM" id="CLU_000288_7_34_1"/>
<dbReference type="Gene3D" id="1.10.510.10">
    <property type="entry name" value="Transferase(Phosphotransferase) domain 1"/>
    <property type="match status" value="1"/>
</dbReference>
<dbReference type="InterPro" id="IPR000719">
    <property type="entry name" value="Prot_kinase_dom"/>
</dbReference>
<dbReference type="EMBL" id="JEMT01013643">
    <property type="protein sequence ID" value="EXX73815.1"/>
    <property type="molecule type" value="Genomic_DNA"/>
</dbReference>
<name>A0A015K2E1_RHIIW</name>
<comment type="caution">
    <text evidence="3">The sequence shown here is derived from an EMBL/GenBank/DDBJ whole genome shotgun (WGS) entry which is preliminary data.</text>
</comment>
<dbReference type="InterPro" id="IPR051681">
    <property type="entry name" value="Ser/Thr_Kinases-Pseudokinases"/>
</dbReference>
<gene>
    <name evidence="3" type="ORF">RirG_057010</name>
</gene>
<evidence type="ECO:0000313" key="3">
    <source>
        <dbReference type="EMBL" id="EXX73815.1"/>
    </source>
</evidence>
<evidence type="ECO:0000259" key="2">
    <source>
        <dbReference type="PROSITE" id="PS50011"/>
    </source>
</evidence>
<protein>
    <submittedName>
        <fullName evidence="3">Cdc15p</fullName>
    </submittedName>
</protein>
<feature type="domain" description="Protein kinase" evidence="2">
    <location>
        <begin position="107"/>
        <end position="387"/>
    </location>
</feature>
<feature type="region of interest" description="Disordered" evidence="1">
    <location>
        <begin position="442"/>
        <end position="461"/>
    </location>
</feature>
<dbReference type="GO" id="GO:0004674">
    <property type="term" value="F:protein serine/threonine kinase activity"/>
    <property type="evidence" value="ECO:0007669"/>
    <property type="project" value="TreeGrafter"/>
</dbReference>
<evidence type="ECO:0000256" key="1">
    <source>
        <dbReference type="SAM" id="MobiDB-lite"/>
    </source>
</evidence>
<organism evidence="3 4">
    <name type="scientific">Rhizophagus irregularis (strain DAOM 197198w)</name>
    <name type="common">Glomus intraradices</name>
    <dbReference type="NCBI Taxonomy" id="1432141"/>
    <lineage>
        <taxon>Eukaryota</taxon>
        <taxon>Fungi</taxon>
        <taxon>Fungi incertae sedis</taxon>
        <taxon>Mucoromycota</taxon>
        <taxon>Glomeromycotina</taxon>
        <taxon>Glomeromycetes</taxon>
        <taxon>Glomerales</taxon>
        <taxon>Glomeraceae</taxon>
        <taxon>Rhizophagus</taxon>
    </lineage>
</organism>
<dbReference type="InterPro" id="IPR001245">
    <property type="entry name" value="Ser-Thr/Tyr_kinase_cat_dom"/>
</dbReference>
<dbReference type="GO" id="GO:0005524">
    <property type="term" value="F:ATP binding"/>
    <property type="evidence" value="ECO:0007669"/>
    <property type="project" value="InterPro"/>
</dbReference>